<evidence type="ECO:0000256" key="1">
    <source>
        <dbReference type="ARBA" id="ARBA00022614"/>
    </source>
</evidence>
<sequence>ENAFRNPQLQEIDLSSSSINFAADTVDADCFAGCPKLEFLVLAGNDFSDVTQKKFSRLFSQVTQLKWLSLASAHISRISAGHMTKSLTTVSRSASHQLYISETGLSLDVLATDSSRYGLTRQQHGLPNLNLSAGSTYMSRSRSTYTDTAGLPVIHNPCPNPDFIVENYTVCGDGNCRCRDTVADCSEHHGKLTYVPRLPAGISQVLFTDKILVRILRDDFFVNITNVTDLDLSNNRLTYISPGVFRPFTNLTALRLMANNLTYTTLAPVLSVTTLTVLDLTYNPLGPPPNGIFHTYPLLQLESLCLSGNKIASLNMTVLKPLVERISMVSSGINFASDTTDADCFAGCPKLEELFLDSNDFSDVTQKKFSRLFSQVILLKRLSLASAHISRISA</sequence>
<dbReference type="Pfam" id="PF13306">
    <property type="entry name" value="LRR_5"/>
    <property type="match status" value="1"/>
</dbReference>
<dbReference type="EMBL" id="JACVVK020000213">
    <property type="protein sequence ID" value="KAK7484278.1"/>
    <property type="molecule type" value="Genomic_DNA"/>
</dbReference>
<feature type="non-terminal residue" evidence="4">
    <location>
        <position position="1"/>
    </location>
</feature>
<dbReference type="InterPro" id="IPR050541">
    <property type="entry name" value="LRR_TM_domain-containing"/>
</dbReference>
<dbReference type="PANTHER" id="PTHR24369">
    <property type="entry name" value="ANTIGEN BSP, PUTATIVE-RELATED"/>
    <property type="match status" value="1"/>
</dbReference>
<keyword evidence="1" id="KW-0433">Leucine-rich repeat</keyword>
<evidence type="ECO:0000313" key="4">
    <source>
        <dbReference type="EMBL" id="KAK7484278.1"/>
    </source>
</evidence>
<accession>A0ABD0KB03</accession>
<dbReference type="SMART" id="SM00369">
    <property type="entry name" value="LRR_TYP"/>
    <property type="match status" value="3"/>
</dbReference>
<organism evidence="4 5">
    <name type="scientific">Batillaria attramentaria</name>
    <dbReference type="NCBI Taxonomy" id="370345"/>
    <lineage>
        <taxon>Eukaryota</taxon>
        <taxon>Metazoa</taxon>
        <taxon>Spiralia</taxon>
        <taxon>Lophotrochozoa</taxon>
        <taxon>Mollusca</taxon>
        <taxon>Gastropoda</taxon>
        <taxon>Caenogastropoda</taxon>
        <taxon>Sorbeoconcha</taxon>
        <taxon>Cerithioidea</taxon>
        <taxon>Batillariidae</taxon>
        <taxon>Batillaria</taxon>
    </lineage>
</organism>
<gene>
    <name evidence="4" type="ORF">BaRGS_00024527</name>
</gene>
<reference evidence="4 5" key="1">
    <citation type="journal article" date="2023" name="Sci. Data">
        <title>Genome assembly of the Korean intertidal mud-creeper Batillaria attramentaria.</title>
        <authorList>
            <person name="Patra A.K."/>
            <person name="Ho P.T."/>
            <person name="Jun S."/>
            <person name="Lee S.J."/>
            <person name="Kim Y."/>
            <person name="Won Y.J."/>
        </authorList>
    </citation>
    <scope>NUCLEOTIDE SEQUENCE [LARGE SCALE GENOMIC DNA]</scope>
    <source>
        <strain evidence="4">Wonlab-2016</strain>
    </source>
</reference>
<dbReference type="InterPro" id="IPR003591">
    <property type="entry name" value="Leu-rich_rpt_typical-subtyp"/>
</dbReference>
<dbReference type="InterPro" id="IPR026906">
    <property type="entry name" value="LRR_5"/>
</dbReference>
<dbReference type="SUPFAM" id="SSF52047">
    <property type="entry name" value="RNI-like"/>
    <property type="match status" value="1"/>
</dbReference>
<protein>
    <submittedName>
        <fullName evidence="4">Uncharacterized protein</fullName>
    </submittedName>
</protein>
<dbReference type="Proteomes" id="UP001519460">
    <property type="component" value="Unassembled WGS sequence"/>
</dbReference>
<keyword evidence="2" id="KW-0732">Signal</keyword>
<dbReference type="Pfam" id="PF13855">
    <property type="entry name" value="LRR_8"/>
    <property type="match status" value="1"/>
</dbReference>
<dbReference type="PROSITE" id="PS51450">
    <property type="entry name" value="LRR"/>
    <property type="match status" value="1"/>
</dbReference>
<proteinExistence type="predicted"/>
<evidence type="ECO:0000256" key="3">
    <source>
        <dbReference type="ARBA" id="ARBA00022737"/>
    </source>
</evidence>
<feature type="non-terminal residue" evidence="4">
    <location>
        <position position="394"/>
    </location>
</feature>
<dbReference type="PANTHER" id="PTHR24369:SF210">
    <property type="entry name" value="CHAOPTIN-RELATED"/>
    <property type="match status" value="1"/>
</dbReference>
<dbReference type="Gene3D" id="3.80.10.10">
    <property type="entry name" value="Ribonuclease Inhibitor"/>
    <property type="match status" value="2"/>
</dbReference>
<dbReference type="InterPro" id="IPR032675">
    <property type="entry name" value="LRR_dom_sf"/>
</dbReference>
<dbReference type="InterPro" id="IPR001611">
    <property type="entry name" value="Leu-rich_rpt"/>
</dbReference>
<evidence type="ECO:0000313" key="5">
    <source>
        <dbReference type="Proteomes" id="UP001519460"/>
    </source>
</evidence>
<keyword evidence="3" id="KW-0677">Repeat</keyword>
<dbReference type="AlphaFoldDB" id="A0ABD0KB03"/>
<keyword evidence="5" id="KW-1185">Reference proteome</keyword>
<comment type="caution">
    <text evidence="4">The sequence shown here is derived from an EMBL/GenBank/DDBJ whole genome shotgun (WGS) entry which is preliminary data.</text>
</comment>
<dbReference type="Pfam" id="PF13516">
    <property type="entry name" value="LRR_6"/>
    <property type="match status" value="1"/>
</dbReference>
<evidence type="ECO:0000256" key="2">
    <source>
        <dbReference type="ARBA" id="ARBA00022729"/>
    </source>
</evidence>
<name>A0ABD0KB03_9CAEN</name>